<evidence type="ECO:0000259" key="2">
    <source>
        <dbReference type="Pfam" id="PF26514"/>
    </source>
</evidence>
<evidence type="ECO:0000313" key="4">
    <source>
        <dbReference type="Proteomes" id="UP000471521"/>
    </source>
</evidence>
<keyword evidence="1" id="KW-0812">Transmembrane</keyword>
<gene>
    <name evidence="3" type="ORF">GRX66_07755</name>
</gene>
<dbReference type="InterPro" id="IPR058486">
    <property type="entry name" value="DUF8173"/>
</dbReference>
<dbReference type="Proteomes" id="UP000471521">
    <property type="component" value="Unassembled WGS sequence"/>
</dbReference>
<accession>A0A6B0SLV9</accession>
<dbReference type="OrthoDB" id="204502at2157"/>
<protein>
    <submittedName>
        <fullName evidence="3">Polymer-forming cytoskeletal protein</fullName>
    </submittedName>
</protein>
<feature type="transmembrane region" description="Helical" evidence="1">
    <location>
        <begin position="198"/>
        <end position="221"/>
    </location>
</feature>
<proteinExistence type="predicted"/>
<evidence type="ECO:0000313" key="3">
    <source>
        <dbReference type="EMBL" id="MXR20503.1"/>
    </source>
</evidence>
<feature type="transmembrane region" description="Helical" evidence="1">
    <location>
        <begin position="258"/>
        <end position="278"/>
    </location>
</feature>
<feature type="domain" description="DUF8173" evidence="2">
    <location>
        <begin position="103"/>
        <end position="275"/>
    </location>
</feature>
<organism evidence="3 4">
    <name type="scientific">Halobacterium bonnevillei</name>
    <dbReference type="NCBI Taxonomy" id="2692200"/>
    <lineage>
        <taxon>Archaea</taxon>
        <taxon>Methanobacteriati</taxon>
        <taxon>Methanobacteriota</taxon>
        <taxon>Stenosarchaea group</taxon>
        <taxon>Halobacteria</taxon>
        <taxon>Halobacteriales</taxon>
        <taxon>Halobacteriaceae</taxon>
        <taxon>Halobacterium</taxon>
    </lineage>
</organism>
<name>A0A6B0SLV9_9EURY</name>
<evidence type="ECO:0000256" key="1">
    <source>
        <dbReference type="SAM" id="Phobius"/>
    </source>
</evidence>
<keyword evidence="1" id="KW-0472">Membrane</keyword>
<feature type="transmembrane region" description="Helical" evidence="1">
    <location>
        <begin position="233"/>
        <end position="252"/>
    </location>
</feature>
<dbReference type="AlphaFoldDB" id="A0A6B0SLV9"/>
<keyword evidence="4" id="KW-1185">Reference proteome</keyword>
<reference evidence="3 4" key="1">
    <citation type="submission" date="2019-12" db="EMBL/GenBank/DDBJ databases">
        <title>Isolation and characterization of three novel carbon monoxide-oxidizing members of Halobacteria from salione crusts and soils.</title>
        <authorList>
            <person name="Myers M.R."/>
            <person name="King G.M."/>
        </authorList>
    </citation>
    <scope>NUCLEOTIDE SEQUENCE [LARGE SCALE GENOMIC DNA]</scope>
    <source>
        <strain evidence="3 4">PCN9</strain>
    </source>
</reference>
<keyword evidence="1" id="KW-1133">Transmembrane helix</keyword>
<feature type="transmembrane region" description="Helical" evidence="1">
    <location>
        <begin position="133"/>
        <end position="151"/>
    </location>
</feature>
<dbReference type="Pfam" id="PF26514">
    <property type="entry name" value="DUF8173"/>
    <property type="match status" value="1"/>
</dbReference>
<dbReference type="EMBL" id="WUUU01000046">
    <property type="protein sequence ID" value="MXR20503.1"/>
    <property type="molecule type" value="Genomic_DNA"/>
</dbReference>
<sequence length="292" mass="29796">MSPTEAIPLLIVVLLMISIGGGDVQELSVTFQGDKDVDSLADVHVVAGGTTTVPGDATVDGDIYVIGGTASIAGTVDGDVTLLNGNLSVVDGATVTGTLQTYSGSATVSSVASVGRVSQFETPTPSSSPAQRVGGFLLQFLVLGAFGWWLVERYPLVIENVGTAITEHALVSGVVGSLGATALLVLFVYMAFTLILLPLAIVGLFAELLIVLYGQAVFGYLVGTRLPIERDGVATLAGIAAFLLALELSGLVPFLGGAVQLAVAVVGFGAVVNTYFGLQRFEPVTIPGGTEP</sequence>
<dbReference type="RefSeq" id="WP_159526049.1">
    <property type="nucleotide sequence ID" value="NZ_WUUU01000046.1"/>
</dbReference>
<feature type="transmembrane region" description="Helical" evidence="1">
    <location>
        <begin position="171"/>
        <end position="192"/>
    </location>
</feature>
<comment type="caution">
    <text evidence="3">The sequence shown here is derived from an EMBL/GenBank/DDBJ whole genome shotgun (WGS) entry which is preliminary data.</text>
</comment>